<dbReference type="EMBL" id="PJKA01000012">
    <property type="protein sequence ID" value="PNC17808.1"/>
    <property type="molecule type" value="Genomic_DNA"/>
</dbReference>
<name>A0A2N8HD82_9BACT</name>
<dbReference type="Pfam" id="PF03692">
    <property type="entry name" value="CxxCxxCC"/>
    <property type="match status" value="1"/>
</dbReference>
<protein>
    <submittedName>
        <fullName evidence="1">Zinc/iron-chelating domain-containing protein</fullName>
    </submittedName>
</protein>
<comment type="caution">
    <text evidence="1">The sequence shown here is derived from an EMBL/GenBank/DDBJ whole genome shotgun (WGS) entry which is preliminary data.</text>
</comment>
<accession>A0A2N8HD82</accession>
<organism evidence="1 2">
    <name type="scientific">Akkermansia muciniphila</name>
    <dbReference type="NCBI Taxonomy" id="239935"/>
    <lineage>
        <taxon>Bacteria</taxon>
        <taxon>Pseudomonadati</taxon>
        <taxon>Verrucomicrobiota</taxon>
        <taxon>Verrucomicrobiia</taxon>
        <taxon>Verrucomicrobiales</taxon>
        <taxon>Akkermansiaceae</taxon>
        <taxon>Akkermansia</taxon>
    </lineage>
</organism>
<sequence>MASGKCRHGKAEGCAPSAELLTEVRRLLAEGSVRASGAARSCTGTADCCRFRLTGETPHVTLGEAWVAWKAWRAAGRTRVELHPDGSCPFLNGQGRCMIYEGRPLACRTHFCVAAGGALSRRGVIDLIHALEDIDVALGGDGAARLPEAVERLSRRGPAGGGRKGRR</sequence>
<dbReference type="OrthoDB" id="277831at2"/>
<dbReference type="InterPro" id="IPR005358">
    <property type="entry name" value="Puta_zinc/iron-chelating_dom"/>
</dbReference>
<evidence type="ECO:0000313" key="2">
    <source>
        <dbReference type="Proteomes" id="UP000236000"/>
    </source>
</evidence>
<proteinExistence type="predicted"/>
<gene>
    <name evidence="1" type="ORF">CXU22_08700</name>
</gene>
<evidence type="ECO:0000313" key="1">
    <source>
        <dbReference type="EMBL" id="PNC17808.1"/>
    </source>
</evidence>
<dbReference type="Proteomes" id="UP000236000">
    <property type="component" value="Unassembled WGS sequence"/>
</dbReference>
<reference evidence="1 2" key="1">
    <citation type="journal article" date="2017" name="BMC Genomics">
        <title>Genome sequencing of 39 Akkermansia muciniphila isolates reveals its population structure, genomic and functional diverisity, and global distribution in mammalian gut microbiotas.</title>
        <authorList>
            <person name="Guo X."/>
            <person name="Li S."/>
            <person name="Zhang J."/>
            <person name="Wu F."/>
            <person name="Li X."/>
            <person name="Wu D."/>
            <person name="Zhang M."/>
            <person name="Ou Z."/>
            <person name="Jie Z."/>
            <person name="Yan Q."/>
            <person name="Li P."/>
            <person name="Yi J."/>
            <person name="Peng Y."/>
        </authorList>
    </citation>
    <scope>NUCLEOTIDE SEQUENCE [LARGE SCALE GENOMIC DNA]</scope>
    <source>
        <strain evidence="1 2">GP24</strain>
    </source>
</reference>
<dbReference type="RefSeq" id="WP_102714565.1">
    <property type="nucleotide sequence ID" value="NZ_PJKA01000012.1"/>
</dbReference>
<dbReference type="AlphaFoldDB" id="A0A2N8HD82"/>